<keyword evidence="15" id="KW-1185">Reference proteome</keyword>
<evidence type="ECO:0000256" key="1">
    <source>
        <dbReference type="ARBA" id="ARBA00004496"/>
    </source>
</evidence>
<organism evidence="14 15">
    <name type="scientific">Hevea brasiliensis</name>
    <name type="common">Para rubber tree</name>
    <name type="synonym">Siphonia brasiliensis</name>
    <dbReference type="NCBI Taxonomy" id="3981"/>
    <lineage>
        <taxon>Eukaryota</taxon>
        <taxon>Viridiplantae</taxon>
        <taxon>Streptophyta</taxon>
        <taxon>Embryophyta</taxon>
        <taxon>Tracheophyta</taxon>
        <taxon>Spermatophyta</taxon>
        <taxon>Magnoliopsida</taxon>
        <taxon>eudicotyledons</taxon>
        <taxon>Gunneridae</taxon>
        <taxon>Pentapetalae</taxon>
        <taxon>rosids</taxon>
        <taxon>fabids</taxon>
        <taxon>Malpighiales</taxon>
        <taxon>Euphorbiaceae</taxon>
        <taxon>Crotonoideae</taxon>
        <taxon>Micrandreae</taxon>
        <taxon>Hevea</taxon>
    </lineage>
</organism>
<dbReference type="EMBL" id="JAAGAX010000511">
    <property type="protein sequence ID" value="KAF2281888.1"/>
    <property type="molecule type" value="Genomic_DNA"/>
</dbReference>
<dbReference type="SUPFAM" id="SSF53474">
    <property type="entry name" value="alpha/beta-Hydrolases"/>
    <property type="match status" value="1"/>
</dbReference>
<evidence type="ECO:0000256" key="9">
    <source>
        <dbReference type="ARBA" id="ARBA00022917"/>
    </source>
</evidence>
<dbReference type="NCBIfam" id="NF001968">
    <property type="entry name" value="PRK00750.1-2"/>
    <property type="match status" value="1"/>
</dbReference>
<feature type="domain" description="Xaa-Pro dipeptidyl-peptidase-like" evidence="13">
    <location>
        <begin position="42"/>
        <end position="154"/>
    </location>
</feature>
<evidence type="ECO:0000313" key="14">
    <source>
        <dbReference type="EMBL" id="KAF2281888.1"/>
    </source>
</evidence>
<keyword evidence="5" id="KW-0963">Cytoplasm</keyword>
<evidence type="ECO:0000256" key="11">
    <source>
        <dbReference type="ARBA" id="ARBA00030563"/>
    </source>
</evidence>
<dbReference type="SUPFAM" id="SSF52374">
    <property type="entry name" value="Nucleotidylyl transferase"/>
    <property type="match status" value="1"/>
</dbReference>
<dbReference type="NCBIfam" id="TIGR00467">
    <property type="entry name" value="lysS_arch"/>
    <property type="match status" value="1"/>
</dbReference>
<dbReference type="HAMAP" id="MF_00177">
    <property type="entry name" value="Lys_tRNA_synth_class1"/>
    <property type="match status" value="1"/>
</dbReference>
<dbReference type="Gene3D" id="3.40.50.1820">
    <property type="entry name" value="alpha/beta hydrolase"/>
    <property type="match status" value="1"/>
</dbReference>
<dbReference type="GO" id="GO:0005524">
    <property type="term" value="F:ATP binding"/>
    <property type="evidence" value="ECO:0007669"/>
    <property type="project" value="UniProtKB-KW"/>
</dbReference>
<dbReference type="InterPro" id="IPR002904">
    <property type="entry name" value="Lys-tRNA-ligase"/>
</dbReference>
<sequence>MREVFFNGPAGKIEGRYTGSRDADAPLVLILHPHPQYGGSMDNKIVYNLYRVFAVNGFSVLRINFRGIGKSAGVFDKGVGELSDAATAADWLQNNSPSVSSFWVAGFSFGAWVAMQLMMRRPEVDGFVAVSPPANRYDFSFLSPCPVPGLIIQGDNDSIAEEAAVSQLASRLSASIKSEHMQYYVVERADHFFRDHISQLNEVVDAYIKSRMSAGSEQAFSAKRLKGKHPVSWPFKEAERILQAFGEEREVVLSVGYGPSGLPHIGTLGEAVRTTFVANALREISPNTSTKILAFSDDMDGLRKVPENIPQHEMVAECLGRPLTSIPDPFGTHQSYGHHMNHIFCEFLDRFGVEYEFKSATECYKSGVYDSVLLKLLQNYDRAAKVLLATVGEERQKTYSPFLPICPETLKVLQVPVVKTDVASGTIFYEDSNGNLVETPVTGGRCKLQWKADWGMRWAAFDVRYEAHGKDLTPSVKPSSEVCKILGKTPPVLFPYELFLDRDGKKISKSKGNGLSVEEWLACAPYESLALYVFQNPKRAKRLCFDVVPKFVDDYLSLVQEYNRAPTADNPVWHIHNGKVPNIELCELTFCLLINIASACNAEDEQMLWKLIRRYRGDIDSRADTVTLSKLVSCAVVYYRTFVMPNRSYRVPNENERGMLLDLAKTLATVGDADTSADIQNHVFAVGKKYLPDNLREWFKMLYEVLLGQSDGPRFGSFVKLYGVGNTIELIERATSADSSN</sequence>
<dbReference type="GO" id="GO:0006430">
    <property type="term" value="P:lysyl-tRNA aminoacylation"/>
    <property type="evidence" value="ECO:0007669"/>
    <property type="project" value="InterPro"/>
</dbReference>
<comment type="subcellular location">
    <subcellularLocation>
        <location evidence="1">Cytoplasm</location>
    </subcellularLocation>
</comment>
<dbReference type="GO" id="GO:0005737">
    <property type="term" value="C:cytoplasm"/>
    <property type="evidence" value="ECO:0007669"/>
    <property type="project" value="UniProtKB-SubCell"/>
</dbReference>
<dbReference type="Pfam" id="PF01921">
    <property type="entry name" value="tRNA-synt_1f"/>
    <property type="match status" value="1"/>
</dbReference>
<dbReference type="Gene3D" id="1.10.10.350">
    <property type="match status" value="1"/>
</dbReference>
<evidence type="ECO:0000256" key="8">
    <source>
        <dbReference type="ARBA" id="ARBA00022840"/>
    </source>
</evidence>
<keyword evidence="8" id="KW-0067">ATP-binding</keyword>
<dbReference type="InterPro" id="IPR000383">
    <property type="entry name" value="Xaa-Pro-like_dom"/>
</dbReference>
<dbReference type="GO" id="GO:0048608">
    <property type="term" value="P:reproductive structure development"/>
    <property type="evidence" value="ECO:0007669"/>
    <property type="project" value="UniProtKB-ARBA"/>
</dbReference>
<dbReference type="AlphaFoldDB" id="A0A6A6K174"/>
<protein>
    <recommendedName>
        <fullName evidence="4">Lysine--tRNA ligase</fullName>
        <ecNumber evidence="3">6.1.1.6</ecNumber>
    </recommendedName>
    <alternativeName>
        <fullName evidence="11">Lysyl-tRNA synthetase</fullName>
    </alternativeName>
</protein>
<dbReference type="EC" id="6.1.1.6" evidence="3"/>
<keyword evidence="6" id="KW-0436">Ligase</keyword>
<dbReference type="GO" id="GO:0016787">
    <property type="term" value="F:hydrolase activity"/>
    <property type="evidence" value="ECO:0007669"/>
    <property type="project" value="InterPro"/>
</dbReference>
<comment type="caution">
    <text evidence="14">The sequence shown here is derived from an EMBL/GenBank/DDBJ whole genome shotgun (WGS) entry which is preliminary data.</text>
</comment>
<dbReference type="GO" id="GO:0009791">
    <property type="term" value="P:post-embryonic development"/>
    <property type="evidence" value="ECO:0007669"/>
    <property type="project" value="UniProtKB-ARBA"/>
</dbReference>
<accession>A0A6A6K174</accession>
<dbReference type="Proteomes" id="UP000467840">
    <property type="component" value="Unassembled WGS sequence"/>
</dbReference>
<comment type="similarity">
    <text evidence="2">Belongs to the class-I aminoacyl-tRNA synthetase family.</text>
</comment>
<dbReference type="InterPro" id="IPR008925">
    <property type="entry name" value="aa_tRNA-synth_I_cd-bd_sf"/>
</dbReference>
<evidence type="ECO:0000256" key="10">
    <source>
        <dbReference type="ARBA" id="ARBA00023146"/>
    </source>
</evidence>
<dbReference type="InterPro" id="IPR020751">
    <property type="entry name" value="aa-tRNA-synth_I_codon-bd_sub2"/>
</dbReference>
<dbReference type="Gene3D" id="3.40.50.620">
    <property type="entry name" value="HUPs"/>
    <property type="match status" value="2"/>
</dbReference>
<keyword evidence="9" id="KW-0648">Protein biosynthesis</keyword>
<name>A0A6A6K174_HEVBR</name>
<dbReference type="InterPro" id="IPR001412">
    <property type="entry name" value="aa-tRNA-synth_I_CS"/>
</dbReference>
<dbReference type="GO" id="GO:0004824">
    <property type="term" value="F:lysine-tRNA ligase activity"/>
    <property type="evidence" value="ECO:0007669"/>
    <property type="project" value="UniProtKB-EC"/>
</dbReference>
<evidence type="ECO:0000256" key="2">
    <source>
        <dbReference type="ARBA" id="ARBA00005594"/>
    </source>
</evidence>
<keyword evidence="7" id="KW-0547">Nucleotide-binding</keyword>
<evidence type="ECO:0000259" key="13">
    <source>
        <dbReference type="Pfam" id="PF02129"/>
    </source>
</evidence>
<dbReference type="InterPro" id="IPR029058">
    <property type="entry name" value="AB_hydrolase_fold"/>
</dbReference>
<comment type="catalytic activity">
    <reaction evidence="12">
        <text>tRNA(Lys) + L-lysine + ATP = L-lysyl-tRNA(Lys) + AMP + diphosphate</text>
        <dbReference type="Rhea" id="RHEA:20792"/>
        <dbReference type="Rhea" id="RHEA-COMP:9696"/>
        <dbReference type="Rhea" id="RHEA-COMP:9697"/>
        <dbReference type="ChEBI" id="CHEBI:30616"/>
        <dbReference type="ChEBI" id="CHEBI:32551"/>
        <dbReference type="ChEBI" id="CHEBI:33019"/>
        <dbReference type="ChEBI" id="CHEBI:78442"/>
        <dbReference type="ChEBI" id="CHEBI:78529"/>
        <dbReference type="ChEBI" id="CHEBI:456215"/>
        <dbReference type="EC" id="6.1.1.6"/>
    </reaction>
</comment>
<evidence type="ECO:0000256" key="12">
    <source>
        <dbReference type="ARBA" id="ARBA00048573"/>
    </source>
</evidence>
<evidence type="ECO:0000256" key="7">
    <source>
        <dbReference type="ARBA" id="ARBA00022741"/>
    </source>
</evidence>
<dbReference type="Pfam" id="PF02129">
    <property type="entry name" value="Peptidase_S15"/>
    <property type="match status" value="1"/>
</dbReference>
<dbReference type="PANTHER" id="PTHR37940:SF1">
    <property type="entry name" value="LYSINE--TRNA LIGASE"/>
    <property type="match status" value="1"/>
</dbReference>
<dbReference type="GO" id="GO:0000049">
    <property type="term" value="F:tRNA binding"/>
    <property type="evidence" value="ECO:0007669"/>
    <property type="project" value="InterPro"/>
</dbReference>
<dbReference type="PROSITE" id="PS00178">
    <property type="entry name" value="AA_TRNA_LIGASE_I"/>
    <property type="match status" value="1"/>
</dbReference>
<evidence type="ECO:0000313" key="15">
    <source>
        <dbReference type="Proteomes" id="UP000467840"/>
    </source>
</evidence>
<dbReference type="PANTHER" id="PTHR37940">
    <property type="entry name" value="LYSINE--TRNA LIGASE"/>
    <property type="match status" value="1"/>
</dbReference>
<evidence type="ECO:0000256" key="4">
    <source>
        <dbReference type="ARBA" id="ARBA00015745"/>
    </source>
</evidence>
<evidence type="ECO:0000256" key="5">
    <source>
        <dbReference type="ARBA" id="ARBA00022490"/>
    </source>
</evidence>
<evidence type="ECO:0000256" key="3">
    <source>
        <dbReference type="ARBA" id="ARBA00013166"/>
    </source>
</evidence>
<proteinExistence type="inferred from homology"/>
<keyword evidence="10" id="KW-0030">Aminoacyl-tRNA synthetase</keyword>
<gene>
    <name evidence="14" type="ORF">GH714_042712</name>
</gene>
<dbReference type="SUPFAM" id="SSF48163">
    <property type="entry name" value="An anticodon-binding domain of class I aminoacyl-tRNA synthetases"/>
    <property type="match status" value="1"/>
</dbReference>
<dbReference type="InterPro" id="IPR014729">
    <property type="entry name" value="Rossmann-like_a/b/a_fold"/>
</dbReference>
<reference evidence="14 15" key="1">
    <citation type="journal article" date="2020" name="Mol. Plant">
        <title>The Chromosome-Based Rubber Tree Genome Provides New Insights into Spurge Genome Evolution and Rubber Biosynthesis.</title>
        <authorList>
            <person name="Liu J."/>
            <person name="Shi C."/>
            <person name="Shi C.C."/>
            <person name="Li W."/>
            <person name="Zhang Q.J."/>
            <person name="Zhang Y."/>
            <person name="Li K."/>
            <person name="Lu H.F."/>
            <person name="Shi C."/>
            <person name="Zhu S.T."/>
            <person name="Xiao Z.Y."/>
            <person name="Nan H."/>
            <person name="Yue Y."/>
            <person name="Zhu X.G."/>
            <person name="Wu Y."/>
            <person name="Hong X.N."/>
            <person name="Fan G.Y."/>
            <person name="Tong Y."/>
            <person name="Zhang D."/>
            <person name="Mao C.L."/>
            <person name="Liu Y.L."/>
            <person name="Hao S.J."/>
            <person name="Liu W.Q."/>
            <person name="Lv M.Q."/>
            <person name="Zhang H.B."/>
            <person name="Liu Y."/>
            <person name="Hu-Tang G.R."/>
            <person name="Wang J.P."/>
            <person name="Wang J.H."/>
            <person name="Sun Y.H."/>
            <person name="Ni S.B."/>
            <person name="Chen W.B."/>
            <person name="Zhang X.C."/>
            <person name="Jiao Y.N."/>
            <person name="Eichler E.E."/>
            <person name="Li G.H."/>
            <person name="Liu X."/>
            <person name="Gao L.Z."/>
        </authorList>
    </citation>
    <scope>NUCLEOTIDE SEQUENCE [LARGE SCALE GENOMIC DNA]</scope>
    <source>
        <strain evidence="15">cv. GT1</strain>
        <tissue evidence="14">Leaf</tissue>
    </source>
</reference>
<evidence type="ECO:0000256" key="6">
    <source>
        <dbReference type="ARBA" id="ARBA00022598"/>
    </source>
</evidence>